<evidence type="ECO:0000256" key="1">
    <source>
        <dbReference type="SAM" id="SignalP"/>
    </source>
</evidence>
<keyword evidence="3" id="KW-1185">Reference proteome</keyword>
<dbReference type="Proteomes" id="UP000501690">
    <property type="component" value="Linkage Group LG2"/>
</dbReference>
<accession>A0A4D6L5X4</accession>
<gene>
    <name evidence="2" type="ORF">DEO72_LG2g4281</name>
</gene>
<dbReference type="AlphaFoldDB" id="A0A4D6L5X4"/>
<feature type="chain" id="PRO_5020020848" evidence="1">
    <location>
        <begin position="21"/>
        <end position="85"/>
    </location>
</feature>
<reference evidence="2 3" key="1">
    <citation type="submission" date="2019-04" db="EMBL/GenBank/DDBJ databases">
        <title>An improved genome assembly and genetic linkage map for asparagus bean, Vigna unguiculata ssp. sesquipedialis.</title>
        <authorList>
            <person name="Xia Q."/>
            <person name="Zhang R."/>
            <person name="Dong Y."/>
        </authorList>
    </citation>
    <scope>NUCLEOTIDE SEQUENCE [LARGE SCALE GENOMIC DNA]</scope>
    <source>
        <tissue evidence="2">Leaf</tissue>
    </source>
</reference>
<keyword evidence="1" id="KW-0732">Signal</keyword>
<feature type="signal peptide" evidence="1">
    <location>
        <begin position="1"/>
        <end position="20"/>
    </location>
</feature>
<name>A0A4D6L5X4_VIGUN</name>
<evidence type="ECO:0000313" key="2">
    <source>
        <dbReference type="EMBL" id="QCD83932.1"/>
    </source>
</evidence>
<sequence>MYPVIPGWDVVVMLPTCVLAEMYLTIPGRDVPDHSWLGCDCDAANMCLGRDVLDHSWPRCGWPLALLDMRGSSRAMKLPFSLIQI</sequence>
<organism evidence="2 3">
    <name type="scientific">Vigna unguiculata</name>
    <name type="common">Cowpea</name>
    <dbReference type="NCBI Taxonomy" id="3917"/>
    <lineage>
        <taxon>Eukaryota</taxon>
        <taxon>Viridiplantae</taxon>
        <taxon>Streptophyta</taxon>
        <taxon>Embryophyta</taxon>
        <taxon>Tracheophyta</taxon>
        <taxon>Spermatophyta</taxon>
        <taxon>Magnoliopsida</taxon>
        <taxon>eudicotyledons</taxon>
        <taxon>Gunneridae</taxon>
        <taxon>Pentapetalae</taxon>
        <taxon>rosids</taxon>
        <taxon>fabids</taxon>
        <taxon>Fabales</taxon>
        <taxon>Fabaceae</taxon>
        <taxon>Papilionoideae</taxon>
        <taxon>50 kb inversion clade</taxon>
        <taxon>NPAAA clade</taxon>
        <taxon>indigoferoid/millettioid clade</taxon>
        <taxon>Phaseoleae</taxon>
        <taxon>Vigna</taxon>
    </lineage>
</organism>
<dbReference type="EMBL" id="CP039346">
    <property type="protein sequence ID" value="QCD83932.1"/>
    <property type="molecule type" value="Genomic_DNA"/>
</dbReference>
<proteinExistence type="predicted"/>
<protein>
    <submittedName>
        <fullName evidence="2">Uncharacterized protein</fullName>
    </submittedName>
</protein>
<evidence type="ECO:0000313" key="3">
    <source>
        <dbReference type="Proteomes" id="UP000501690"/>
    </source>
</evidence>